<feature type="domain" description="WSC" evidence="2">
    <location>
        <begin position="62"/>
        <end position="165"/>
    </location>
</feature>
<feature type="compositionally biased region" description="Polar residues" evidence="1">
    <location>
        <begin position="197"/>
        <end position="215"/>
    </location>
</feature>
<dbReference type="Proteomes" id="UP000756346">
    <property type="component" value="Unassembled WGS sequence"/>
</dbReference>
<dbReference type="EMBL" id="JAGTJQ010000010">
    <property type="protein sequence ID" value="KAH7021102.1"/>
    <property type="molecule type" value="Genomic_DNA"/>
</dbReference>
<gene>
    <name evidence="3" type="ORF">B0I36DRAFT_367546</name>
</gene>
<dbReference type="SMART" id="SM00321">
    <property type="entry name" value="WSC"/>
    <property type="match status" value="1"/>
</dbReference>
<protein>
    <recommendedName>
        <fullName evidence="2">WSC domain-containing protein</fullName>
    </recommendedName>
</protein>
<keyword evidence="4" id="KW-1185">Reference proteome</keyword>
<name>A0A9P9BKY5_9PEZI</name>
<feature type="compositionally biased region" description="Low complexity" evidence="1">
    <location>
        <begin position="173"/>
        <end position="196"/>
    </location>
</feature>
<comment type="caution">
    <text evidence="3">The sequence shown here is derived from an EMBL/GenBank/DDBJ whole genome shotgun (WGS) entry which is preliminary data.</text>
</comment>
<dbReference type="AlphaFoldDB" id="A0A9P9BKY5"/>
<dbReference type="GeneID" id="70189031"/>
<dbReference type="Pfam" id="PF01822">
    <property type="entry name" value="WSC"/>
    <property type="match status" value="1"/>
</dbReference>
<proteinExistence type="predicted"/>
<evidence type="ECO:0000256" key="1">
    <source>
        <dbReference type="SAM" id="MobiDB-lite"/>
    </source>
</evidence>
<feature type="region of interest" description="Disordered" evidence="1">
    <location>
        <begin position="170"/>
        <end position="215"/>
    </location>
</feature>
<evidence type="ECO:0000259" key="2">
    <source>
        <dbReference type="PROSITE" id="PS51212"/>
    </source>
</evidence>
<dbReference type="OrthoDB" id="2019572at2759"/>
<organism evidence="3 4">
    <name type="scientific">Microdochium trichocladiopsis</name>
    <dbReference type="NCBI Taxonomy" id="1682393"/>
    <lineage>
        <taxon>Eukaryota</taxon>
        <taxon>Fungi</taxon>
        <taxon>Dikarya</taxon>
        <taxon>Ascomycota</taxon>
        <taxon>Pezizomycotina</taxon>
        <taxon>Sordariomycetes</taxon>
        <taxon>Xylariomycetidae</taxon>
        <taxon>Xylariales</taxon>
        <taxon>Microdochiaceae</taxon>
        <taxon>Microdochium</taxon>
    </lineage>
</organism>
<dbReference type="InterPro" id="IPR002889">
    <property type="entry name" value="WSC_carb-bd"/>
</dbReference>
<accession>A0A9P9BKY5</accession>
<evidence type="ECO:0000313" key="3">
    <source>
        <dbReference type="EMBL" id="KAH7021102.1"/>
    </source>
</evidence>
<dbReference type="RefSeq" id="XP_046007303.1">
    <property type="nucleotide sequence ID" value="XM_046159485.1"/>
</dbReference>
<reference evidence="3" key="1">
    <citation type="journal article" date="2021" name="Nat. Commun.">
        <title>Genetic determinants of endophytism in the Arabidopsis root mycobiome.</title>
        <authorList>
            <person name="Mesny F."/>
            <person name="Miyauchi S."/>
            <person name="Thiergart T."/>
            <person name="Pickel B."/>
            <person name="Atanasova L."/>
            <person name="Karlsson M."/>
            <person name="Huettel B."/>
            <person name="Barry K.W."/>
            <person name="Haridas S."/>
            <person name="Chen C."/>
            <person name="Bauer D."/>
            <person name="Andreopoulos W."/>
            <person name="Pangilinan J."/>
            <person name="LaButti K."/>
            <person name="Riley R."/>
            <person name="Lipzen A."/>
            <person name="Clum A."/>
            <person name="Drula E."/>
            <person name="Henrissat B."/>
            <person name="Kohler A."/>
            <person name="Grigoriev I.V."/>
            <person name="Martin F.M."/>
            <person name="Hacquard S."/>
        </authorList>
    </citation>
    <scope>NUCLEOTIDE SEQUENCE</scope>
    <source>
        <strain evidence="3">MPI-CAGE-CH-0230</strain>
    </source>
</reference>
<sequence length="215" mass="22974">MLPDPNTTSDCVDWYNDELTGESCAYIRQYFGISPELFHQWNHSVGLDCAPWSFDQSYCILTLERYNSISDQIEHPTGTATATSTTSSTSGPEGDAALTVPKCKDTCYRASRYLAGLQAGNQCWCSSTNVYELADNPADCKMPCTGNQTEFCGGKDSALIFYGYDNSSPPPVLSSLPSSPSSPTSPSASATGTNSSINAACSSLEPSHSYSVDGE</sequence>
<evidence type="ECO:0000313" key="4">
    <source>
        <dbReference type="Proteomes" id="UP000756346"/>
    </source>
</evidence>
<dbReference type="PROSITE" id="PS51212">
    <property type="entry name" value="WSC"/>
    <property type="match status" value="1"/>
</dbReference>